<evidence type="ECO:0000256" key="9">
    <source>
        <dbReference type="SAM" id="MobiDB-lite"/>
    </source>
</evidence>
<dbReference type="STRING" id="6573.A0A210QIX5"/>
<comment type="similarity">
    <text evidence="2">Belongs to the Mediator complex subunit 24 family.</text>
</comment>
<comment type="caution">
    <text evidence="10">The sequence shown here is derived from an EMBL/GenBank/DDBJ whole genome shotgun (WGS) entry which is preliminary data.</text>
</comment>
<comment type="subcellular location">
    <subcellularLocation>
        <location evidence="1">Nucleus</location>
    </subcellularLocation>
</comment>
<keyword evidence="6" id="KW-0804">Transcription</keyword>
<sequence length="997" mass="110919">MDTKTGRQPSTFAGKVKALLMRAWRERWTDIQWGVQLKKVLASTGGDPKDLPEILVHQALVGPNPNTLILSFLKYTVLSQVVPPSAAFNLITSFDDLSKPFCTLGLIDLAEAFACNLSFTCSLDSSLTLCKCLQNTLHWLMLCIHQSLQMIKDGHTPLEILAIIDSASVAAQKIGDNTTVQALLYVAMSEDTDKFHDFEQTKVNVQGTLSQLQSDVVPSQTRLKVASALKSLLKVQDLALPTQSVLEVSHLAICPTINGLVSLEAILNPTSDVQPFVEQLCVTEKLLKLNRSYLYCELFRACFMGLVDSADSQEELKWAAFTYLKLPQVLLKFNQQAPGQDFGKELEQGFDLLLNSVPLLDLTDVRLNCEALLQLIHECMKYDLLSQPQIERLLTRRRNESAKPAKNSQPTTQPSASLILRAESTVTSILKTLDADCSKNQDALMGVLCQMLSGKSFELILAAAAATGELQSFATKLIKINEFAKQTQGEAGKAAQTRVLLFDISFLMLCHITQLHGIEIFSQMISMSPEYADSFFIQWAQRCLPEDGRYKCVDNYSGTDQAKVDLLLSQLTRGDEIKQSSTKWHEICLNAPFAIQEVLFAWEHGALGSDNVKVILERSQSRMCSIPVVMSAWLCSYMNTVGDDAREKPLQMLQRLQVKISSPDPEIYYGERSHLMGIILRKMVNDILPPHIKDTSMQFIPPNAVPSAVMEKCLKGVMAKGWIDLRSVHTLEQLLNLCGSDWFCDRAILHMLNSSRLEDLTQALGLLFAVFHLDLEHITLSLLLHTVPKLLQSADKQQLLTDPRGYILAKACVLCIVAAQTARSVAGKATMSHTRRGYSKRSRKEMELESLDEPDSRPVKRMKTMEPQLTLDSEGFNLDFLTAKDDGEASPIIDTKDPLNKALANLLRLMNAIAHSTTISPRTSFIVAFIEESIKCGGQYSQFIHQFIPPQMLSQIMKSIPGVFSNQQIVHICNLAVPTGRKVAAKCVCQNSKIRPE</sequence>
<dbReference type="EMBL" id="NEDP02003489">
    <property type="protein sequence ID" value="OWF48561.1"/>
    <property type="molecule type" value="Genomic_DNA"/>
</dbReference>
<evidence type="ECO:0000256" key="7">
    <source>
        <dbReference type="ARBA" id="ARBA00023242"/>
    </source>
</evidence>
<dbReference type="PANTHER" id="PTHR12898:SF1">
    <property type="entry name" value="MEDIATOR OF RNA POLYMERASE II TRANSCRIPTION SUBUNIT 24"/>
    <property type="match status" value="1"/>
</dbReference>
<evidence type="ECO:0000256" key="1">
    <source>
        <dbReference type="ARBA" id="ARBA00004123"/>
    </source>
</evidence>
<dbReference type="InterPro" id="IPR021429">
    <property type="entry name" value="Mediator_Med24"/>
</dbReference>
<feature type="region of interest" description="Disordered" evidence="9">
    <location>
        <begin position="833"/>
        <end position="856"/>
    </location>
</feature>
<protein>
    <recommendedName>
        <fullName evidence="3">Mediator of RNA polymerase II transcription subunit 24</fullName>
    </recommendedName>
    <alternativeName>
        <fullName evidence="8">Mediator complex subunit 24</fullName>
    </alternativeName>
</protein>
<evidence type="ECO:0000256" key="2">
    <source>
        <dbReference type="ARBA" id="ARBA00007864"/>
    </source>
</evidence>
<dbReference type="GO" id="GO:0016592">
    <property type="term" value="C:mediator complex"/>
    <property type="evidence" value="ECO:0007669"/>
    <property type="project" value="InterPro"/>
</dbReference>
<evidence type="ECO:0000256" key="6">
    <source>
        <dbReference type="ARBA" id="ARBA00023163"/>
    </source>
</evidence>
<dbReference type="OrthoDB" id="21216at2759"/>
<dbReference type="GO" id="GO:0003712">
    <property type="term" value="F:transcription coregulator activity"/>
    <property type="evidence" value="ECO:0007669"/>
    <property type="project" value="TreeGrafter"/>
</dbReference>
<dbReference type="Proteomes" id="UP000242188">
    <property type="component" value="Unassembled WGS sequence"/>
</dbReference>
<organism evidence="10 11">
    <name type="scientific">Mizuhopecten yessoensis</name>
    <name type="common">Japanese scallop</name>
    <name type="synonym">Patinopecten yessoensis</name>
    <dbReference type="NCBI Taxonomy" id="6573"/>
    <lineage>
        <taxon>Eukaryota</taxon>
        <taxon>Metazoa</taxon>
        <taxon>Spiralia</taxon>
        <taxon>Lophotrochozoa</taxon>
        <taxon>Mollusca</taxon>
        <taxon>Bivalvia</taxon>
        <taxon>Autobranchia</taxon>
        <taxon>Pteriomorphia</taxon>
        <taxon>Pectinida</taxon>
        <taxon>Pectinoidea</taxon>
        <taxon>Pectinidae</taxon>
        <taxon>Mizuhopecten</taxon>
    </lineage>
</organism>
<proteinExistence type="inferred from homology"/>
<dbReference type="PANTHER" id="PTHR12898">
    <property type="entry name" value="MEDIATOR OF RNA POLYMERASE II TRANSCRIPTION SUBUNIT 24"/>
    <property type="match status" value="1"/>
</dbReference>
<evidence type="ECO:0000256" key="4">
    <source>
        <dbReference type="ARBA" id="ARBA00023015"/>
    </source>
</evidence>
<name>A0A210QIX5_MIZYE</name>
<keyword evidence="7" id="KW-0539">Nucleus</keyword>
<evidence type="ECO:0000313" key="10">
    <source>
        <dbReference type="EMBL" id="OWF48561.1"/>
    </source>
</evidence>
<reference evidence="10 11" key="1">
    <citation type="journal article" date="2017" name="Nat. Ecol. Evol.">
        <title>Scallop genome provides insights into evolution of bilaterian karyotype and development.</title>
        <authorList>
            <person name="Wang S."/>
            <person name="Zhang J."/>
            <person name="Jiao W."/>
            <person name="Li J."/>
            <person name="Xun X."/>
            <person name="Sun Y."/>
            <person name="Guo X."/>
            <person name="Huan P."/>
            <person name="Dong B."/>
            <person name="Zhang L."/>
            <person name="Hu X."/>
            <person name="Sun X."/>
            <person name="Wang J."/>
            <person name="Zhao C."/>
            <person name="Wang Y."/>
            <person name="Wang D."/>
            <person name="Huang X."/>
            <person name="Wang R."/>
            <person name="Lv J."/>
            <person name="Li Y."/>
            <person name="Zhang Z."/>
            <person name="Liu B."/>
            <person name="Lu W."/>
            <person name="Hui Y."/>
            <person name="Liang J."/>
            <person name="Zhou Z."/>
            <person name="Hou R."/>
            <person name="Li X."/>
            <person name="Liu Y."/>
            <person name="Li H."/>
            <person name="Ning X."/>
            <person name="Lin Y."/>
            <person name="Zhao L."/>
            <person name="Xing Q."/>
            <person name="Dou J."/>
            <person name="Li Y."/>
            <person name="Mao J."/>
            <person name="Guo H."/>
            <person name="Dou H."/>
            <person name="Li T."/>
            <person name="Mu C."/>
            <person name="Jiang W."/>
            <person name="Fu Q."/>
            <person name="Fu X."/>
            <person name="Miao Y."/>
            <person name="Liu J."/>
            <person name="Yu Q."/>
            <person name="Li R."/>
            <person name="Liao H."/>
            <person name="Li X."/>
            <person name="Kong Y."/>
            <person name="Jiang Z."/>
            <person name="Chourrout D."/>
            <person name="Li R."/>
            <person name="Bao Z."/>
        </authorList>
    </citation>
    <scope>NUCLEOTIDE SEQUENCE [LARGE SCALE GENOMIC DNA]</scope>
    <source>
        <strain evidence="10 11">PY_sf001</strain>
    </source>
</reference>
<dbReference type="Pfam" id="PF11277">
    <property type="entry name" value="Med24_N"/>
    <property type="match status" value="1"/>
</dbReference>
<dbReference type="GO" id="GO:0060261">
    <property type="term" value="P:positive regulation of transcription initiation by RNA polymerase II"/>
    <property type="evidence" value="ECO:0007669"/>
    <property type="project" value="TreeGrafter"/>
</dbReference>
<evidence type="ECO:0000313" key="11">
    <source>
        <dbReference type="Proteomes" id="UP000242188"/>
    </source>
</evidence>
<keyword evidence="11" id="KW-1185">Reference proteome</keyword>
<evidence type="ECO:0000256" key="3">
    <source>
        <dbReference type="ARBA" id="ARBA00019693"/>
    </source>
</evidence>
<accession>A0A210QIX5</accession>
<evidence type="ECO:0000256" key="5">
    <source>
        <dbReference type="ARBA" id="ARBA00023159"/>
    </source>
</evidence>
<gene>
    <name evidence="10" type="ORF">KP79_PYT19637</name>
</gene>
<dbReference type="AlphaFoldDB" id="A0A210QIX5"/>
<feature type="compositionally biased region" description="Basic residues" evidence="9">
    <location>
        <begin position="833"/>
        <end position="843"/>
    </location>
</feature>
<keyword evidence="5" id="KW-0010">Activator</keyword>
<keyword evidence="4" id="KW-0805">Transcription regulation</keyword>
<evidence type="ECO:0000256" key="8">
    <source>
        <dbReference type="ARBA" id="ARBA00031960"/>
    </source>
</evidence>